<dbReference type="EMBL" id="CP024308">
    <property type="protein sequence ID" value="AUX78640.1"/>
    <property type="molecule type" value="Genomic_DNA"/>
</dbReference>
<dbReference type="AlphaFoldDB" id="A0A2L0HAV9"/>
<sequence>MGLALGARARDDLLPATSVPLWRTREEIMLRHHIFMASAAAAFFGGIMLFDVGGAQAQTCPGVSQDQCVELCGAAGVASCTKTGSTPNCVCNEETKNVNGNAFGTATTNTASGQGNIGNKTEEECTGNAGQCKKQ</sequence>
<protein>
    <submittedName>
        <fullName evidence="2">Uncharacterized protein</fullName>
    </submittedName>
</protein>
<geneLocation type="plasmid" evidence="3">
    <name>psfrenxt3a</name>
</geneLocation>
<name>A0A2L0HAV9_RHIFR</name>
<gene>
    <name evidence="2" type="ORF">NXT3_PA00353</name>
</gene>
<feature type="region of interest" description="Disordered" evidence="1">
    <location>
        <begin position="109"/>
        <end position="135"/>
    </location>
</feature>
<organism evidence="2 3">
    <name type="scientific">Rhizobium fredii</name>
    <name type="common">Sinorhizobium fredii</name>
    <dbReference type="NCBI Taxonomy" id="380"/>
    <lineage>
        <taxon>Bacteria</taxon>
        <taxon>Pseudomonadati</taxon>
        <taxon>Pseudomonadota</taxon>
        <taxon>Alphaproteobacteria</taxon>
        <taxon>Hyphomicrobiales</taxon>
        <taxon>Rhizobiaceae</taxon>
        <taxon>Sinorhizobium/Ensifer group</taxon>
        <taxon>Sinorhizobium</taxon>
    </lineage>
</organism>
<reference evidence="2 3" key="1">
    <citation type="submission" date="2017-10" db="EMBL/GenBank/DDBJ databases">
        <title>Analysis of the genome sequences of Rhizobium populations associated to common bean (phaseolus vulgaris).</title>
        <authorList>
            <person name="Bustos P."/>
            <person name="Santamaria R.I."/>
            <person name="Miranda-Sanchez F."/>
            <person name="Perez-Carrascal O."/>
            <person name="Juarez S."/>
            <person name="Lozano L."/>
            <person name="Martinez-Flores I."/>
            <person name="Vinuesa P."/>
            <person name="Martinez-Romero E."/>
            <person name="Cevallos M.A."/>
            <person name="Romero D."/>
            <person name="Davila G."/>
            <person name="Gonzalez V."/>
        </authorList>
    </citation>
    <scope>NUCLEOTIDE SEQUENCE [LARGE SCALE GENOMIC DNA]</scope>
    <source>
        <strain evidence="2 3">NXT3</strain>
        <plasmid evidence="3">Plasmid psfrenxt3a</plasmid>
    </source>
</reference>
<evidence type="ECO:0000313" key="2">
    <source>
        <dbReference type="EMBL" id="AUX78640.1"/>
    </source>
</evidence>
<accession>A0A2L0HAV9</accession>
<evidence type="ECO:0000256" key="1">
    <source>
        <dbReference type="SAM" id="MobiDB-lite"/>
    </source>
</evidence>
<proteinExistence type="predicted"/>
<keyword evidence="2" id="KW-0614">Plasmid</keyword>
<evidence type="ECO:0000313" key="3">
    <source>
        <dbReference type="Proteomes" id="UP000239340"/>
    </source>
</evidence>
<dbReference type="Proteomes" id="UP000239340">
    <property type="component" value="Plasmid pSfreNXT3a"/>
</dbReference>